<feature type="coiled-coil region" evidence="1">
    <location>
        <begin position="527"/>
        <end position="602"/>
    </location>
</feature>
<proteinExistence type="predicted"/>
<evidence type="ECO:0000256" key="1">
    <source>
        <dbReference type="SAM" id="Coils"/>
    </source>
</evidence>
<feature type="coiled-coil region" evidence="1">
    <location>
        <begin position="31"/>
        <end position="134"/>
    </location>
</feature>
<comment type="caution">
    <text evidence="2">The sequence shown here is derived from an EMBL/GenBank/DDBJ whole genome shotgun (WGS) entry which is preliminary data.</text>
</comment>
<name>A0AAD4NHI5_9BILA</name>
<feature type="coiled-coil region" evidence="1">
    <location>
        <begin position="448"/>
        <end position="482"/>
    </location>
</feature>
<feature type="coiled-coil region" evidence="1">
    <location>
        <begin position="302"/>
        <end position="399"/>
    </location>
</feature>
<keyword evidence="3" id="KW-1185">Reference proteome</keyword>
<reference evidence="2" key="1">
    <citation type="submission" date="2022-01" db="EMBL/GenBank/DDBJ databases">
        <title>Genome Sequence Resource for Two Populations of Ditylenchus destructor, the Migratory Endoparasitic Phytonematode.</title>
        <authorList>
            <person name="Zhang H."/>
            <person name="Lin R."/>
            <person name="Xie B."/>
        </authorList>
    </citation>
    <scope>NUCLEOTIDE SEQUENCE</scope>
    <source>
        <strain evidence="2">BazhouSP</strain>
    </source>
</reference>
<evidence type="ECO:0000313" key="2">
    <source>
        <dbReference type="EMBL" id="KAI1729548.1"/>
    </source>
</evidence>
<dbReference type="Proteomes" id="UP001201812">
    <property type="component" value="Unassembled WGS sequence"/>
</dbReference>
<evidence type="ECO:0000313" key="3">
    <source>
        <dbReference type="Proteomes" id="UP001201812"/>
    </source>
</evidence>
<gene>
    <name evidence="2" type="ORF">DdX_01794</name>
</gene>
<organism evidence="2 3">
    <name type="scientific">Ditylenchus destructor</name>
    <dbReference type="NCBI Taxonomy" id="166010"/>
    <lineage>
        <taxon>Eukaryota</taxon>
        <taxon>Metazoa</taxon>
        <taxon>Ecdysozoa</taxon>
        <taxon>Nematoda</taxon>
        <taxon>Chromadorea</taxon>
        <taxon>Rhabditida</taxon>
        <taxon>Tylenchina</taxon>
        <taxon>Tylenchomorpha</taxon>
        <taxon>Sphaerularioidea</taxon>
        <taxon>Anguinidae</taxon>
        <taxon>Anguininae</taxon>
        <taxon>Ditylenchus</taxon>
    </lineage>
</organism>
<accession>A0AAD4NHI5</accession>
<protein>
    <submittedName>
        <fullName evidence="2">Uncharacterized protein</fullName>
    </submittedName>
</protein>
<dbReference type="EMBL" id="JAKKPZ010000001">
    <property type="protein sequence ID" value="KAI1729548.1"/>
    <property type="molecule type" value="Genomic_DNA"/>
</dbReference>
<keyword evidence="1" id="KW-0175">Coiled coil</keyword>
<feature type="coiled-coil region" evidence="1">
    <location>
        <begin position="631"/>
        <end position="662"/>
    </location>
</feature>
<dbReference type="AlphaFoldDB" id="A0AAD4NHI5"/>
<sequence>MDSNPPTDINSAEQIPSMRLKEYEHSLEIHLRKILTEMEDQQTNMNRILKEEKTKEDLLDQESAKLKREVNLLKRKLSNMQETPAGRIQASDLGKLKLIKEEEENQLKIYHEEVEQVVQKEREMRKQLDLVNQEVNRVTVSMDNVAWPERNDVELLRATLNRAVAAVKANAKDKRVQDAYIDRLKKDVLLAETQLGKLAEMTQIVKMQESDDHRRYINLANRLRAFELHPSHDFWQELIKSLRSGQNKISLMNEDHTENKLLVDTSEKNRPTRPLFKSNTLSIGYANLEEAYSRAQLDEIYQKEAIEQREKLNANIRQLVNRHSHVIIPELESDIENKAKENGAISQKADELTQKHNQRRMDIGLDVVEGQHEQQLVKLESIEREAMIAERQIALYEGILNNMDQISSARSFEDSKRQRYETSDKITSNFDPKLESEMATYSKMCTNITHLTRKKIALEHKRERLEETIIEIKDRYKGVRESTELLARELKQLNTQYGNKLATIAHPPDELAPTSKEQVKLQMEGRADELSIKMHKIESEIHSLKSELEAIRAKCQEWKIKTGNFQQLRNAAEDSVSMLSEIHSLQKTHQSLEQKLWKVQKELEFTVMHRDYAVNKAHTILGTHKQTRSQRAEINNELRMQIQALEKEIQEKRNTIKVVNSDNAEPNKHI</sequence>